<dbReference type="EMBL" id="LR134356">
    <property type="protein sequence ID" value="VEG57089.1"/>
    <property type="molecule type" value="Genomic_DNA"/>
</dbReference>
<dbReference type="KEGG" id="mauu:NCTC10437_04096"/>
<dbReference type="STRING" id="1791.GCA_001049355_05455"/>
<evidence type="ECO:0000313" key="1">
    <source>
        <dbReference type="EMBL" id="VEG57089.1"/>
    </source>
</evidence>
<evidence type="ECO:0000313" key="2">
    <source>
        <dbReference type="Proteomes" id="UP000279306"/>
    </source>
</evidence>
<protein>
    <submittedName>
        <fullName evidence="1">Uncharacterized protein</fullName>
    </submittedName>
</protein>
<proteinExistence type="predicted"/>
<reference evidence="1 2" key="1">
    <citation type="submission" date="2018-12" db="EMBL/GenBank/DDBJ databases">
        <authorList>
            <consortium name="Pathogen Informatics"/>
        </authorList>
    </citation>
    <scope>NUCLEOTIDE SEQUENCE [LARGE SCALE GENOMIC DNA]</scope>
    <source>
        <strain evidence="1 2">NCTC10437</strain>
    </source>
</reference>
<dbReference type="Proteomes" id="UP000279306">
    <property type="component" value="Chromosome"/>
</dbReference>
<organism evidence="1 2">
    <name type="scientific">Mycolicibacterium aurum</name>
    <name type="common">Mycobacterium aurum</name>
    <dbReference type="NCBI Taxonomy" id="1791"/>
    <lineage>
        <taxon>Bacteria</taxon>
        <taxon>Bacillati</taxon>
        <taxon>Actinomycetota</taxon>
        <taxon>Actinomycetes</taxon>
        <taxon>Mycobacteriales</taxon>
        <taxon>Mycobacteriaceae</taxon>
        <taxon>Mycolicibacterium</taxon>
    </lineage>
</organism>
<gene>
    <name evidence="1" type="ORF">NCTC10437_04096</name>
</gene>
<keyword evidence="2" id="KW-1185">Reference proteome</keyword>
<sequence>MSIDLAEITPPQRFFKMNEVLSRIAAMGIEIDEDTIEYHMYSTRKMPKPAKKVKRERYWTLEQIDKFVAAL</sequence>
<accession>A0A3S4TE25</accession>
<name>A0A3S4TE25_MYCAU</name>
<dbReference type="RefSeq" id="WP_126316625.1">
    <property type="nucleotide sequence ID" value="NZ_CVQQ01000029.1"/>
</dbReference>
<dbReference type="AlphaFoldDB" id="A0A3S4TE25"/>